<dbReference type="PANTHER" id="PTHR43180">
    <property type="entry name" value="3-OXOACYL-(ACYL-CARRIER-PROTEIN) REDUCTASE (AFU_ORTHOLOGUE AFUA_6G11210)"/>
    <property type="match status" value="1"/>
</dbReference>
<evidence type="ECO:0000256" key="3">
    <source>
        <dbReference type="ARBA" id="ARBA00023002"/>
    </source>
</evidence>
<dbReference type="GO" id="GO:0016491">
    <property type="term" value="F:oxidoreductase activity"/>
    <property type="evidence" value="ECO:0007669"/>
    <property type="project" value="UniProtKB-KW"/>
</dbReference>
<evidence type="ECO:0000256" key="2">
    <source>
        <dbReference type="ARBA" id="ARBA00022857"/>
    </source>
</evidence>
<keyword evidence="3" id="KW-0560">Oxidoreductase</keyword>
<dbReference type="InterPro" id="IPR020904">
    <property type="entry name" value="Sc_DH/Rdtase_CS"/>
</dbReference>
<evidence type="ECO:0000313" key="4">
    <source>
        <dbReference type="EMBL" id="KAK5172921.1"/>
    </source>
</evidence>
<dbReference type="AlphaFoldDB" id="A0AAV9PH76"/>
<organism evidence="4 5">
    <name type="scientific">Saxophila tyrrhenica</name>
    <dbReference type="NCBI Taxonomy" id="1690608"/>
    <lineage>
        <taxon>Eukaryota</taxon>
        <taxon>Fungi</taxon>
        <taxon>Dikarya</taxon>
        <taxon>Ascomycota</taxon>
        <taxon>Pezizomycotina</taxon>
        <taxon>Dothideomycetes</taxon>
        <taxon>Dothideomycetidae</taxon>
        <taxon>Mycosphaerellales</taxon>
        <taxon>Extremaceae</taxon>
        <taxon>Saxophila</taxon>
    </lineage>
</organism>
<protein>
    <submittedName>
        <fullName evidence="4">Uncharacterized protein</fullName>
    </submittedName>
</protein>
<evidence type="ECO:0000313" key="5">
    <source>
        <dbReference type="Proteomes" id="UP001337655"/>
    </source>
</evidence>
<keyword evidence="5" id="KW-1185">Reference proteome</keyword>
<dbReference type="InterPro" id="IPR002347">
    <property type="entry name" value="SDR_fam"/>
</dbReference>
<dbReference type="EMBL" id="JAVRRT010000004">
    <property type="protein sequence ID" value="KAK5172921.1"/>
    <property type="molecule type" value="Genomic_DNA"/>
</dbReference>
<dbReference type="InterPro" id="IPR036291">
    <property type="entry name" value="NAD(P)-bd_dom_sf"/>
</dbReference>
<sequence length="304" mass="32926">MSDEFNASNAVKPSAGYDVNQLKGKSVVITGGGSGLGEEFAKRFAKAGAFVTIGDVSEERGKRVVSEIGEDKAAFAQCDVLTWSDQVRLFKTAISRSPSKYVDVVVANAGISGQDQVWKDDAPDADSDPIEPDLSILRTNLIGVTYTAKLAVHYLSRNPPDHDRCLIMTASVAGYLDQPGSPQYNASKWGVRGIMRSLRRTMPTQSMRVNIIAPWFTKTNIIADDVIDRLESKGIDFATKGDAASAVLHFASERSINGRACAIVPRNVAPEGYMDLGKDDNSVDDIVTGWQNLAMKVSHRIGTR</sequence>
<dbReference type="Proteomes" id="UP001337655">
    <property type="component" value="Unassembled WGS sequence"/>
</dbReference>
<comment type="caution">
    <text evidence="4">The sequence shown here is derived from an EMBL/GenBank/DDBJ whole genome shotgun (WGS) entry which is preliminary data.</text>
</comment>
<gene>
    <name evidence="4" type="ORF">LTR77_003043</name>
</gene>
<dbReference type="Gene3D" id="3.40.50.720">
    <property type="entry name" value="NAD(P)-binding Rossmann-like Domain"/>
    <property type="match status" value="1"/>
</dbReference>
<dbReference type="PANTHER" id="PTHR43180:SF31">
    <property type="entry name" value="CHAIN DEHYDROGENASE_REDUCTASE, PUTATIVE (AFU_ORTHOLOGUE AFUA_2G16570)-RELATED"/>
    <property type="match status" value="1"/>
</dbReference>
<dbReference type="RefSeq" id="XP_064661639.1">
    <property type="nucleotide sequence ID" value="XM_064800300.1"/>
</dbReference>
<dbReference type="SUPFAM" id="SSF51735">
    <property type="entry name" value="NAD(P)-binding Rossmann-fold domains"/>
    <property type="match status" value="1"/>
</dbReference>
<dbReference type="GeneID" id="89924390"/>
<reference evidence="4 5" key="1">
    <citation type="submission" date="2023-08" db="EMBL/GenBank/DDBJ databases">
        <title>Black Yeasts Isolated from many extreme environments.</title>
        <authorList>
            <person name="Coleine C."/>
            <person name="Stajich J.E."/>
            <person name="Selbmann L."/>
        </authorList>
    </citation>
    <scope>NUCLEOTIDE SEQUENCE [LARGE SCALE GENOMIC DNA]</scope>
    <source>
        <strain evidence="4 5">CCFEE 5935</strain>
    </source>
</reference>
<keyword evidence="2" id="KW-0521">NADP</keyword>
<dbReference type="Pfam" id="PF00106">
    <property type="entry name" value="adh_short"/>
    <property type="match status" value="1"/>
</dbReference>
<dbReference type="PROSITE" id="PS00061">
    <property type="entry name" value="ADH_SHORT"/>
    <property type="match status" value="1"/>
</dbReference>
<comment type="similarity">
    <text evidence="1">Belongs to the short-chain dehydrogenases/reductases (SDR) family.</text>
</comment>
<accession>A0AAV9PH76</accession>
<name>A0AAV9PH76_9PEZI</name>
<evidence type="ECO:0000256" key="1">
    <source>
        <dbReference type="ARBA" id="ARBA00006484"/>
    </source>
</evidence>
<proteinExistence type="inferred from homology"/>
<dbReference type="PRINTS" id="PR00081">
    <property type="entry name" value="GDHRDH"/>
</dbReference>